<accession>A0A7G9R0T6</accession>
<dbReference type="AlphaFoldDB" id="A0A7G9R0T6"/>
<keyword evidence="2" id="KW-1133">Transmembrane helix</keyword>
<feature type="compositionally biased region" description="Pro residues" evidence="1">
    <location>
        <begin position="156"/>
        <end position="170"/>
    </location>
</feature>
<feature type="region of interest" description="Disordered" evidence="1">
    <location>
        <begin position="151"/>
        <end position="210"/>
    </location>
</feature>
<keyword evidence="2" id="KW-0812">Transmembrane</keyword>
<sequence length="229" mass="23662">MHHIVARSGSTGRGARRDERGQVAMWLVVVVAFALVGLGTTAYARLAKATDEVSRIQTAADAAALAGAQAIVRDAPNAIREAVLSGSGVPCGLGREAAQDFAARNDATLTRYCYYPESDRVEVTTRSNAVTESGSREERSAVAELGITLGPCVLPEAPPEPSWSPPPSSSPTPSGTESPTPTPTPTPDDVVGEGHCGDIGFQVTFPGAGGGPVFGWGELHITADPTLKD</sequence>
<organism evidence="3 4">
    <name type="scientific">Phycicoccus endophyticus</name>
    <dbReference type="NCBI Taxonomy" id="1690220"/>
    <lineage>
        <taxon>Bacteria</taxon>
        <taxon>Bacillati</taxon>
        <taxon>Actinomycetota</taxon>
        <taxon>Actinomycetes</taxon>
        <taxon>Micrococcales</taxon>
        <taxon>Intrasporangiaceae</taxon>
        <taxon>Phycicoccus</taxon>
    </lineage>
</organism>
<dbReference type="KEGG" id="pei:H9L10_13435"/>
<name>A0A7G9R0T6_9MICO</name>
<keyword evidence="4" id="KW-1185">Reference proteome</keyword>
<protein>
    <submittedName>
        <fullName evidence="3">Uncharacterized protein</fullName>
    </submittedName>
</protein>
<dbReference type="EMBL" id="CP060712">
    <property type="protein sequence ID" value="QNN49211.1"/>
    <property type="molecule type" value="Genomic_DNA"/>
</dbReference>
<reference evidence="3 4" key="1">
    <citation type="submission" date="2020-08" db="EMBL/GenBank/DDBJ databases">
        <title>Genome sequence of Phycicoccus endophyticus JCM 31784T.</title>
        <authorList>
            <person name="Hyun D.-W."/>
            <person name="Bae J.-W."/>
        </authorList>
    </citation>
    <scope>NUCLEOTIDE SEQUENCE [LARGE SCALE GENOMIC DNA]</scope>
    <source>
        <strain evidence="3 4">JCM 31784</strain>
    </source>
</reference>
<dbReference type="Proteomes" id="UP000515976">
    <property type="component" value="Chromosome"/>
</dbReference>
<evidence type="ECO:0000313" key="3">
    <source>
        <dbReference type="EMBL" id="QNN49211.1"/>
    </source>
</evidence>
<keyword evidence="2" id="KW-0472">Membrane</keyword>
<evidence type="ECO:0000256" key="2">
    <source>
        <dbReference type="SAM" id="Phobius"/>
    </source>
</evidence>
<gene>
    <name evidence="3" type="ORF">H9L10_13435</name>
</gene>
<evidence type="ECO:0000313" key="4">
    <source>
        <dbReference type="Proteomes" id="UP000515976"/>
    </source>
</evidence>
<proteinExistence type="predicted"/>
<dbReference type="RefSeq" id="WP_166101273.1">
    <property type="nucleotide sequence ID" value="NZ_BMMY01000006.1"/>
</dbReference>
<evidence type="ECO:0000256" key="1">
    <source>
        <dbReference type="SAM" id="MobiDB-lite"/>
    </source>
</evidence>
<feature type="transmembrane region" description="Helical" evidence="2">
    <location>
        <begin position="23"/>
        <end position="44"/>
    </location>
</feature>